<dbReference type="EMBL" id="JAAKZX010000049">
    <property type="protein sequence ID" value="NGO43914.1"/>
    <property type="molecule type" value="Genomic_DNA"/>
</dbReference>
<proteinExistence type="predicted"/>
<dbReference type="Proteomes" id="UP001518140">
    <property type="component" value="Unassembled WGS sequence"/>
</dbReference>
<organism evidence="1 2">
    <name type="scientific">Streptomyces ureilyticus</name>
    <dbReference type="NCBI Taxonomy" id="1775131"/>
    <lineage>
        <taxon>Bacteria</taxon>
        <taxon>Bacillati</taxon>
        <taxon>Actinomycetota</taxon>
        <taxon>Actinomycetes</taxon>
        <taxon>Kitasatosporales</taxon>
        <taxon>Streptomycetaceae</taxon>
        <taxon>Streptomyces</taxon>
    </lineage>
</organism>
<dbReference type="Pfam" id="PF13822">
    <property type="entry name" value="ACC_epsilon"/>
    <property type="match status" value="1"/>
</dbReference>
<evidence type="ECO:0000313" key="2">
    <source>
        <dbReference type="Proteomes" id="UP001518140"/>
    </source>
</evidence>
<keyword evidence="2" id="KW-1185">Reference proteome</keyword>
<gene>
    <name evidence="1" type="ORF">G6048_17725</name>
</gene>
<evidence type="ECO:0000313" key="1">
    <source>
        <dbReference type="EMBL" id="NGO43914.1"/>
    </source>
</evidence>
<comment type="caution">
    <text evidence="1">The sequence shown here is derived from an EMBL/GenBank/DDBJ whole genome shotgun (WGS) entry which is preliminary data.</text>
</comment>
<sequence length="68" mass="7223">MAEQTGITVLRGRPTAAELAAVTAVLLALRNTAAQARQAPAPTAYAEWSVKRGRAATAWSARHRRGPQ</sequence>
<dbReference type="RefSeq" id="WP_165340517.1">
    <property type="nucleotide sequence ID" value="NZ_JAAKZX010000049.1"/>
</dbReference>
<protein>
    <submittedName>
        <fullName evidence="1">Acyl-CoA carboxylase subunit epsilon</fullName>
    </submittedName>
</protein>
<name>A0ABX0DTW4_9ACTN</name>
<dbReference type="InterPro" id="IPR032716">
    <property type="entry name" value="ACC_epsilon"/>
</dbReference>
<reference evidence="1 2" key="1">
    <citation type="submission" date="2020-02" db="EMBL/GenBank/DDBJ databases">
        <title>Whole-genome analyses of novel actinobacteria.</title>
        <authorList>
            <person name="Sahin N."/>
            <person name="Tokatli A."/>
        </authorList>
    </citation>
    <scope>NUCLEOTIDE SEQUENCE [LARGE SCALE GENOMIC DNA]</scope>
    <source>
        <strain evidence="1 2">YC419</strain>
    </source>
</reference>
<accession>A0ABX0DTW4</accession>